<feature type="region of interest" description="Disordered" evidence="15">
    <location>
        <begin position="784"/>
        <end position="824"/>
    </location>
</feature>
<keyword evidence="11" id="KW-0521">NADP</keyword>
<dbReference type="InterPro" id="IPR001709">
    <property type="entry name" value="Flavoprot_Pyr_Nucl_cyt_Rdtase"/>
</dbReference>
<gene>
    <name evidence="18" type="ORF">FSP39_008733</name>
</gene>
<evidence type="ECO:0000256" key="2">
    <source>
        <dbReference type="ARBA" id="ARBA00001970"/>
    </source>
</evidence>
<dbReference type="GO" id="GO:0004517">
    <property type="term" value="F:nitric-oxide synthase activity"/>
    <property type="evidence" value="ECO:0007669"/>
    <property type="project" value="UniProtKB-EC"/>
</dbReference>
<protein>
    <recommendedName>
        <fullName evidence="5">nitric-oxide synthase (NADPH)</fullName>
        <ecNumber evidence="5">1.14.13.39</ecNumber>
    </recommendedName>
</protein>
<dbReference type="GO" id="GO:0020037">
    <property type="term" value="F:heme binding"/>
    <property type="evidence" value="ECO:0007669"/>
    <property type="project" value="InterPro"/>
</dbReference>
<dbReference type="GO" id="GO:0046872">
    <property type="term" value="F:metal ion binding"/>
    <property type="evidence" value="ECO:0007669"/>
    <property type="project" value="UniProtKB-KW"/>
</dbReference>
<accession>A0AA88YG03</accession>
<evidence type="ECO:0000256" key="1">
    <source>
        <dbReference type="ARBA" id="ARBA00001917"/>
    </source>
</evidence>
<comment type="similarity">
    <text evidence="4">Belongs to the NOS family.</text>
</comment>
<dbReference type="Gene3D" id="3.40.50.360">
    <property type="match status" value="1"/>
</dbReference>
<dbReference type="Pfam" id="PF00258">
    <property type="entry name" value="Flavodoxin_1"/>
    <property type="match status" value="1"/>
</dbReference>
<comment type="cofactor">
    <cofactor evidence="3">
        <name>FAD</name>
        <dbReference type="ChEBI" id="CHEBI:57692"/>
    </cofactor>
</comment>
<dbReference type="InterPro" id="IPR012144">
    <property type="entry name" value="NOS_euk"/>
</dbReference>
<dbReference type="InterPro" id="IPR001094">
    <property type="entry name" value="Flavdoxin-like"/>
</dbReference>
<keyword evidence="7" id="KW-0285">Flavoprotein</keyword>
<dbReference type="Pfam" id="PF02898">
    <property type="entry name" value="NO_synthase"/>
    <property type="match status" value="1"/>
</dbReference>
<dbReference type="GO" id="GO:0050660">
    <property type="term" value="F:flavin adenine dinucleotide binding"/>
    <property type="evidence" value="ECO:0007669"/>
    <property type="project" value="InterPro"/>
</dbReference>
<name>A0AA88YG03_PINIB</name>
<comment type="cofactor">
    <cofactor evidence="2">
        <name>heme b</name>
        <dbReference type="ChEBI" id="CHEBI:60344"/>
    </cofactor>
</comment>
<proteinExistence type="inferred from homology"/>
<dbReference type="PROSITE" id="PS51384">
    <property type="entry name" value="FAD_FR"/>
    <property type="match status" value="1"/>
</dbReference>
<dbReference type="Proteomes" id="UP001186944">
    <property type="component" value="Unassembled WGS sequence"/>
</dbReference>
<evidence type="ECO:0000259" key="16">
    <source>
        <dbReference type="PROSITE" id="PS50902"/>
    </source>
</evidence>
<feature type="domain" description="Flavodoxin-like" evidence="16">
    <location>
        <begin position="361"/>
        <end position="509"/>
    </location>
</feature>
<dbReference type="PANTHER" id="PTHR43410">
    <property type="entry name" value="NITRIC OXIDE SYNTHASE OXYGENASE"/>
    <property type="match status" value="1"/>
</dbReference>
<dbReference type="FunFam" id="3.40.50.360:FF:000019">
    <property type="entry name" value="Nitric oxide synthase"/>
    <property type="match status" value="1"/>
</dbReference>
<dbReference type="SUPFAM" id="SSF52218">
    <property type="entry name" value="Flavoproteins"/>
    <property type="match status" value="1"/>
</dbReference>
<dbReference type="SUPFAM" id="SSF56512">
    <property type="entry name" value="Nitric oxide (NO) synthase oxygenase domain"/>
    <property type="match status" value="1"/>
</dbReference>
<evidence type="ECO:0000256" key="15">
    <source>
        <dbReference type="SAM" id="MobiDB-lite"/>
    </source>
</evidence>
<keyword evidence="6" id="KW-0349">Heme</keyword>
<feature type="compositionally biased region" description="Basic and acidic residues" evidence="15">
    <location>
        <begin position="806"/>
        <end position="817"/>
    </location>
</feature>
<keyword evidence="9" id="KW-0479">Metal-binding</keyword>
<dbReference type="Gene3D" id="3.90.1230.10">
    <property type="entry name" value="Nitric Oxide Synthase, Chain A, domain 3"/>
    <property type="match status" value="1"/>
</dbReference>
<evidence type="ECO:0000256" key="4">
    <source>
        <dbReference type="ARBA" id="ARBA00006267"/>
    </source>
</evidence>
<evidence type="ECO:0000256" key="3">
    <source>
        <dbReference type="ARBA" id="ARBA00001974"/>
    </source>
</evidence>
<dbReference type="Gene3D" id="1.20.990.10">
    <property type="entry name" value="NADPH-cytochrome p450 Reductase, Chain A, domain 3"/>
    <property type="match status" value="1"/>
</dbReference>
<dbReference type="GO" id="GO:0010181">
    <property type="term" value="F:FMN binding"/>
    <property type="evidence" value="ECO:0007669"/>
    <property type="project" value="InterPro"/>
</dbReference>
<keyword evidence="19" id="KW-1185">Reference proteome</keyword>
<dbReference type="GO" id="GO:0006809">
    <property type="term" value="P:nitric oxide biosynthetic process"/>
    <property type="evidence" value="ECO:0007669"/>
    <property type="project" value="InterPro"/>
</dbReference>
<sequence length="824" mass="94000">MSSQQRNNGPSMVQKSVMLHNMTNDKVEFRDALHQKTIELFDSRKVKTAKEMFDCICRHIKYATNKGNIRSAITIFPHRTDGLHDFRVFNQQVIRYAGYRQTDGSVIGDPVNIDFTESLGWEGKNGMFDVLPLVLQANGEEPEVFEIPPDLVLEVDIKHPKFQKISDMNLKWFALPGVSNMMFDCGGLEFTAAPFSGWYMETEIGARDFCDAQRYNLAEKVALKMGLDTKDTSSLWKDKAAIEMNVAVLHSYREQGVTIMDHHSASESFMTFFENEQKTRGGCPADWVWIVPPISGSLTEVFHQEMLMYKLKPSYEYQDEIWRSYVKGSERTRKLDFRSVAIATKVIVRAMRAILAERKRCVVLYATETGRSEKFAKQLFRIFESSFNAKIFSTADYDMKHVQKEDLVLVVASTTGNGDPPENGKTLKKSLQDLQAKFKKSTSQETPYSDIAFSVFGLGSTAYPHFCAFAKFIDEALKNVGMQRISKLGQGDELSGQDETFKRWSKTVFKDACKKYQIREDTVQQEDMDDGESVWKPGKFRISQIDHQEEPSLAKCSRETILLKLDTSGNTQLKFAPGDHLAIYPVNSSKLVDGIISRLKDPSKATKLMSVEVAHQKSVSWVEWEDYKRLPVCTIRTALNRFLDITTPPSLEFMKALAMQTGKRKDIAQIENLVNDIEGFEEWKQVRDPNILEVLEMFPSVRIDPTLLLTQLSLLQQRYYSISSSPKAYPREIHATVAVLKYNTMGGDGPEHEGVCSTWLNKCAIGETVYCAIRDTKSIIQKIRNRRHTKSGQNRNQSKQKQKPPPYEKKRTPDMRVRPGAQEE</sequence>
<dbReference type="InterPro" id="IPR003097">
    <property type="entry name" value="CysJ-like_FAD-binding"/>
</dbReference>
<keyword evidence="13" id="KW-0560">Oxidoreductase</keyword>
<dbReference type="GO" id="GO:0050661">
    <property type="term" value="F:NADP binding"/>
    <property type="evidence" value="ECO:0007669"/>
    <property type="project" value="InterPro"/>
</dbReference>
<dbReference type="InterPro" id="IPR044940">
    <property type="entry name" value="NOS_dom_2"/>
</dbReference>
<dbReference type="EC" id="1.14.13.39" evidence="5"/>
<dbReference type="InterPro" id="IPR029039">
    <property type="entry name" value="Flavoprotein-like_sf"/>
</dbReference>
<keyword evidence="8" id="KW-0288">FMN</keyword>
<dbReference type="Gene3D" id="3.90.340.10">
    <property type="entry name" value="Nitric Oxide Synthase, Chain A, domain 1"/>
    <property type="match status" value="1"/>
</dbReference>
<comment type="cofactor">
    <cofactor evidence="1">
        <name>FMN</name>
        <dbReference type="ChEBI" id="CHEBI:58210"/>
    </cofactor>
</comment>
<dbReference type="InterPro" id="IPR044944">
    <property type="entry name" value="NOS_dom_3"/>
</dbReference>
<dbReference type="Gene3D" id="3.90.440.10">
    <property type="entry name" value="Nitric Oxide Synthase,Heme Domain,Chain A domain 2"/>
    <property type="match status" value="1"/>
</dbReference>
<evidence type="ECO:0000256" key="8">
    <source>
        <dbReference type="ARBA" id="ARBA00022643"/>
    </source>
</evidence>
<evidence type="ECO:0000313" key="19">
    <source>
        <dbReference type="Proteomes" id="UP001186944"/>
    </source>
</evidence>
<dbReference type="InterPro" id="IPR023173">
    <property type="entry name" value="NADPH_Cyt_P450_Rdtase_alpha"/>
</dbReference>
<dbReference type="PRINTS" id="PR00369">
    <property type="entry name" value="FLAVODOXIN"/>
</dbReference>
<dbReference type="FunFam" id="3.90.440.10:FF:000001">
    <property type="entry name" value="Endothelial nitric oxide synthase"/>
    <property type="match status" value="1"/>
</dbReference>
<dbReference type="Gene3D" id="2.40.30.10">
    <property type="entry name" value="Translation factors"/>
    <property type="match status" value="1"/>
</dbReference>
<evidence type="ECO:0000256" key="7">
    <source>
        <dbReference type="ARBA" id="ARBA00022630"/>
    </source>
</evidence>
<dbReference type="PRINTS" id="PR00371">
    <property type="entry name" value="FPNCR"/>
</dbReference>
<dbReference type="Pfam" id="PF00667">
    <property type="entry name" value="FAD_binding_1"/>
    <property type="match status" value="1"/>
</dbReference>
<feature type="domain" description="FAD-binding FR-type" evidence="17">
    <location>
        <begin position="535"/>
        <end position="782"/>
    </location>
</feature>
<reference evidence="18" key="1">
    <citation type="submission" date="2019-08" db="EMBL/GenBank/DDBJ databases">
        <title>The improved chromosome-level genome for the pearl oyster Pinctada fucata martensii using PacBio sequencing and Hi-C.</title>
        <authorList>
            <person name="Zheng Z."/>
        </authorList>
    </citation>
    <scope>NUCLEOTIDE SEQUENCE</scope>
    <source>
        <strain evidence="18">ZZ-2019</strain>
        <tissue evidence="18">Adductor muscle</tissue>
    </source>
</reference>
<keyword evidence="14" id="KW-0408">Iron</keyword>
<evidence type="ECO:0000256" key="6">
    <source>
        <dbReference type="ARBA" id="ARBA00022617"/>
    </source>
</evidence>
<dbReference type="AlphaFoldDB" id="A0AA88YG03"/>
<comment type="caution">
    <text evidence="18">The sequence shown here is derived from an EMBL/GenBank/DDBJ whole genome shotgun (WGS) entry which is preliminary data.</text>
</comment>
<dbReference type="InterPro" id="IPR050607">
    <property type="entry name" value="NOS"/>
</dbReference>
<evidence type="ECO:0000256" key="13">
    <source>
        <dbReference type="ARBA" id="ARBA00023002"/>
    </source>
</evidence>
<keyword evidence="12" id="KW-0112">Calmodulin-binding</keyword>
<dbReference type="InterPro" id="IPR017927">
    <property type="entry name" value="FAD-bd_FR_type"/>
</dbReference>
<dbReference type="InterPro" id="IPR017938">
    <property type="entry name" value="Riboflavin_synthase-like_b-brl"/>
</dbReference>
<dbReference type="InterPro" id="IPR036119">
    <property type="entry name" value="NOS_N_sf"/>
</dbReference>
<evidence type="ECO:0000256" key="14">
    <source>
        <dbReference type="ARBA" id="ARBA00023004"/>
    </source>
</evidence>
<dbReference type="SUPFAM" id="SSF63380">
    <property type="entry name" value="Riboflavin synthase domain-like"/>
    <property type="match status" value="1"/>
</dbReference>
<dbReference type="PANTHER" id="PTHR43410:SF1">
    <property type="entry name" value="NITRIC OXIDE SYNTHASE"/>
    <property type="match status" value="1"/>
</dbReference>
<dbReference type="PROSITE" id="PS50902">
    <property type="entry name" value="FLAVODOXIN_LIKE"/>
    <property type="match status" value="1"/>
</dbReference>
<organism evidence="18 19">
    <name type="scientific">Pinctada imbricata</name>
    <name type="common">Atlantic pearl-oyster</name>
    <name type="synonym">Pinctada martensii</name>
    <dbReference type="NCBI Taxonomy" id="66713"/>
    <lineage>
        <taxon>Eukaryota</taxon>
        <taxon>Metazoa</taxon>
        <taxon>Spiralia</taxon>
        <taxon>Lophotrochozoa</taxon>
        <taxon>Mollusca</taxon>
        <taxon>Bivalvia</taxon>
        <taxon>Autobranchia</taxon>
        <taxon>Pteriomorphia</taxon>
        <taxon>Pterioida</taxon>
        <taxon>Pterioidea</taxon>
        <taxon>Pteriidae</taxon>
        <taxon>Pinctada</taxon>
    </lineage>
</organism>
<evidence type="ECO:0000256" key="12">
    <source>
        <dbReference type="ARBA" id="ARBA00022860"/>
    </source>
</evidence>
<keyword evidence="10" id="KW-0274">FAD</keyword>
<evidence type="ECO:0000313" key="18">
    <source>
        <dbReference type="EMBL" id="KAK3104726.1"/>
    </source>
</evidence>
<dbReference type="FunFam" id="1.20.990.10:FF:000002">
    <property type="entry name" value="Nitric oxide synthase"/>
    <property type="match status" value="1"/>
</dbReference>
<evidence type="ECO:0000259" key="17">
    <source>
        <dbReference type="PROSITE" id="PS51384"/>
    </source>
</evidence>
<evidence type="ECO:0000256" key="11">
    <source>
        <dbReference type="ARBA" id="ARBA00022857"/>
    </source>
</evidence>
<dbReference type="EMBL" id="VSWD01000004">
    <property type="protein sequence ID" value="KAK3104726.1"/>
    <property type="molecule type" value="Genomic_DNA"/>
</dbReference>
<dbReference type="InterPro" id="IPR008254">
    <property type="entry name" value="Flavodoxin/NO_synth"/>
</dbReference>
<dbReference type="PIRSF" id="PIRSF000333">
    <property type="entry name" value="NOS"/>
    <property type="match status" value="1"/>
</dbReference>
<evidence type="ECO:0000256" key="10">
    <source>
        <dbReference type="ARBA" id="ARBA00022827"/>
    </source>
</evidence>
<dbReference type="GO" id="GO:0005516">
    <property type="term" value="F:calmodulin binding"/>
    <property type="evidence" value="ECO:0007669"/>
    <property type="project" value="UniProtKB-KW"/>
</dbReference>
<dbReference type="InterPro" id="IPR044943">
    <property type="entry name" value="NOS_dom_1"/>
</dbReference>
<evidence type="ECO:0000256" key="9">
    <source>
        <dbReference type="ARBA" id="ARBA00022723"/>
    </source>
</evidence>
<evidence type="ECO:0000256" key="5">
    <source>
        <dbReference type="ARBA" id="ARBA00012989"/>
    </source>
</evidence>
<dbReference type="InterPro" id="IPR004030">
    <property type="entry name" value="NOS_N"/>
</dbReference>